<dbReference type="EC" id="3.1.3.48" evidence="1"/>
<dbReference type="InterPro" id="IPR000387">
    <property type="entry name" value="Tyr_Pase_dom"/>
</dbReference>
<dbReference type="PROSITE" id="PS50056">
    <property type="entry name" value="TYR_PHOSPHATASE_2"/>
    <property type="match status" value="1"/>
</dbReference>
<dbReference type="InterPro" id="IPR026893">
    <property type="entry name" value="Tyr/Ser_Pase_IphP-type"/>
</dbReference>
<reference evidence="4 5" key="1">
    <citation type="submission" date="2021-05" db="EMBL/GenBank/DDBJ databases">
        <title>Complete genome of Nocardioides aquaticus KCTC 9944T isolated from meromictic and hypersaline Ekho Lake, Antarctica.</title>
        <authorList>
            <person name="Hwang K."/>
            <person name="Kim K.M."/>
            <person name="Choe H."/>
        </authorList>
    </citation>
    <scope>NUCLEOTIDE SEQUENCE [LARGE SCALE GENOMIC DNA]</scope>
    <source>
        <strain evidence="4 5">KCTC 9944</strain>
    </source>
</reference>
<dbReference type="RefSeq" id="WP_214057286.1">
    <property type="nucleotide sequence ID" value="NZ_BAAAHS010000049.1"/>
</dbReference>
<sequence length="246" mass="25509">MTTPRWDGARNLRDLGGLPLVGGGRTRAGQVYRSAAPATMTDRGWREAAAAGLVRVVDLRNAEEREGGPHPAPPGVKVVHAPVEDPHDEAYLEEVGPWLDHPHGWAPTVRRFPDLVATAVAAVAEAPGPVLLHCQGGRDRAGMLSALVLAVAGVETDAVVADYAGGFRGAAGHPGHGLAWDTAAGAWVPRTDPVPTAAVLEERVAARLPDARAYLEGTDVPAALLAAGVPYASLTALRARLDGGAR</sequence>
<dbReference type="EMBL" id="CP075371">
    <property type="protein sequence ID" value="QVT82008.1"/>
    <property type="molecule type" value="Genomic_DNA"/>
</dbReference>
<evidence type="ECO:0000256" key="1">
    <source>
        <dbReference type="ARBA" id="ARBA00013064"/>
    </source>
</evidence>
<dbReference type="InterPro" id="IPR029021">
    <property type="entry name" value="Prot-tyrosine_phosphatase-like"/>
</dbReference>
<evidence type="ECO:0000313" key="4">
    <source>
        <dbReference type="EMBL" id="QVT82008.1"/>
    </source>
</evidence>
<keyword evidence="5" id="KW-1185">Reference proteome</keyword>
<feature type="domain" description="Rhodanese" evidence="3">
    <location>
        <begin position="50"/>
        <end position="179"/>
    </location>
</feature>
<dbReference type="PROSITE" id="PS50206">
    <property type="entry name" value="RHODANESE_3"/>
    <property type="match status" value="1"/>
</dbReference>
<proteinExistence type="predicted"/>
<name>A0ABX8ESC1_9ACTN</name>
<dbReference type="Gene3D" id="3.90.190.10">
    <property type="entry name" value="Protein tyrosine phosphatase superfamily"/>
    <property type="match status" value="1"/>
</dbReference>
<dbReference type="GO" id="GO:0004725">
    <property type="term" value="F:protein tyrosine phosphatase activity"/>
    <property type="evidence" value="ECO:0007669"/>
    <property type="project" value="UniProtKB-EC"/>
</dbReference>
<dbReference type="InterPro" id="IPR001763">
    <property type="entry name" value="Rhodanese-like_dom"/>
</dbReference>
<protein>
    <recommendedName>
        <fullName evidence="1">protein-tyrosine-phosphatase</fullName>
        <ecNumber evidence="1">3.1.3.48</ecNumber>
    </recommendedName>
</protein>
<dbReference type="Proteomes" id="UP000679307">
    <property type="component" value="Chromosome"/>
</dbReference>
<gene>
    <name evidence="4" type="primary">iphP</name>
    <name evidence="4" type="ORF">ENKNEFLB_04427</name>
</gene>
<dbReference type="SUPFAM" id="SSF52799">
    <property type="entry name" value="(Phosphotyrosine protein) phosphatases II"/>
    <property type="match status" value="1"/>
</dbReference>
<keyword evidence="4" id="KW-0378">Hydrolase</keyword>
<feature type="domain" description="Tyrosine specific protein phosphatases" evidence="2">
    <location>
        <begin position="110"/>
        <end position="160"/>
    </location>
</feature>
<evidence type="ECO:0000259" key="3">
    <source>
        <dbReference type="PROSITE" id="PS50206"/>
    </source>
</evidence>
<dbReference type="Pfam" id="PF13350">
    <property type="entry name" value="Y_phosphatase3"/>
    <property type="match status" value="1"/>
</dbReference>
<evidence type="ECO:0000259" key="2">
    <source>
        <dbReference type="PROSITE" id="PS50056"/>
    </source>
</evidence>
<accession>A0ABX8ESC1</accession>
<evidence type="ECO:0000313" key="5">
    <source>
        <dbReference type="Proteomes" id="UP000679307"/>
    </source>
</evidence>
<organism evidence="4 5">
    <name type="scientific">Nocardioides aquaticus</name>
    <dbReference type="NCBI Taxonomy" id="160826"/>
    <lineage>
        <taxon>Bacteria</taxon>
        <taxon>Bacillati</taxon>
        <taxon>Actinomycetota</taxon>
        <taxon>Actinomycetes</taxon>
        <taxon>Propionibacteriales</taxon>
        <taxon>Nocardioidaceae</taxon>
        <taxon>Nocardioides</taxon>
    </lineage>
</organism>